<dbReference type="GeneID" id="36342139"/>
<evidence type="ECO:0000313" key="2">
    <source>
        <dbReference type="Proteomes" id="UP000019149"/>
    </source>
</evidence>
<dbReference type="CTD" id="36342139"/>
<gene>
    <name evidence="1" type="ORF">EGR_06424</name>
</gene>
<comment type="caution">
    <text evidence="1">The sequence shown here is derived from an EMBL/GenBank/DDBJ whole genome shotgun (WGS) entry which is preliminary data.</text>
</comment>
<reference evidence="1 2" key="1">
    <citation type="journal article" date="2013" name="Nat. Genet.">
        <title>The genome of the hydatid tapeworm Echinococcus granulosus.</title>
        <authorList>
            <person name="Zheng H."/>
            <person name="Zhang W."/>
            <person name="Zhang L."/>
            <person name="Zhang Z."/>
            <person name="Li J."/>
            <person name="Lu G."/>
            <person name="Zhu Y."/>
            <person name="Wang Y."/>
            <person name="Huang Y."/>
            <person name="Liu J."/>
            <person name="Kang H."/>
            <person name="Chen J."/>
            <person name="Wang L."/>
            <person name="Chen A."/>
            <person name="Yu S."/>
            <person name="Gao Z."/>
            <person name="Jin L."/>
            <person name="Gu W."/>
            <person name="Wang Z."/>
            <person name="Zhao L."/>
            <person name="Shi B."/>
            <person name="Wen H."/>
            <person name="Lin R."/>
            <person name="Jones M.K."/>
            <person name="Brejova B."/>
            <person name="Vinar T."/>
            <person name="Zhao G."/>
            <person name="McManus D.P."/>
            <person name="Chen Z."/>
            <person name="Zhou Y."/>
            <person name="Wang S."/>
        </authorList>
    </citation>
    <scope>NUCLEOTIDE SEQUENCE [LARGE SCALE GENOMIC DNA]</scope>
</reference>
<organism evidence="1 2">
    <name type="scientific">Echinococcus granulosus</name>
    <name type="common">Hydatid tapeworm</name>
    <dbReference type="NCBI Taxonomy" id="6210"/>
    <lineage>
        <taxon>Eukaryota</taxon>
        <taxon>Metazoa</taxon>
        <taxon>Spiralia</taxon>
        <taxon>Lophotrochozoa</taxon>
        <taxon>Platyhelminthes</taxon>
        <taxon>Cestoda</taxon>
        <taxon>Eucestoda</taxon>
        <taxon>Cyclophyllidea</taxon>
        <taxon>Taeniidae</taxon>
        <taxon>Echinococcus</taxon>
        <taxon>Echinococcus granulosus group</taxon>
    </lineage>
</organism>
<proteinExistence type="predicted"/>
<dbReference type="Proteomes" id="UP000019149">
    <property type="component" value="Unassembled WGS sequence"/>
</dbReference>
<name>W6UBI6_ECHGR</name>
<dbReference type="EMBL" id="APAU02000056">
    <property type="protein sequence ID" value="EUB58753.1"/>
    <property type="molecule type" value="Genomic_DNA"/>
</dbReference>
<dbReference type="RefSeq" id="XP_024349949.1">
    <property type="nucleotide sequence ID" value="XM_024495673.1"/>
</dbReference>
<evidence type="ECO:0000313" key="1">
    <source>
        <dbReference type="EMBL" id="EUB58753.1"/>
    </source>
</evidence>
<sequence>MTESGISTAVGPATTKKENIFINGKSADHKFFSTPRFPIKLTNERKCQILKFQQGRYTYLRLVFEELMLYLTILTNKNQFVLQCTFKIREQPLHLAYTFPLFPLPTYFISLWNYIRFVCIFGTGKKRLGTSSRLMRDIHAAILLRSRIQSLQCVRLMSLLSVAYLPPLGLTWTLKLVLGECGKRHLFLVSASVQKTHNVSPFHLLVSNTLAKIEVLRSSGDEFGLPIFFPPINGDWLPLKSDFCF</sequence>
<protein>
    <submittedName>
        <fullName evidence="1">Uncharacterized protein</fullName>
    </submittedName>
</protein>
<accession>W6UBI6</accession>
<dbReference type="AlphaFoldDB" id="W6UBI6"/>
<keyword evidence="2" id="KW-1185">Reference proteome</keyword>
<dbReference type="KEGG" id="egl:EGR_06424"/>